<feature type="transmembrane region" description="Helical" evidence="5">
    <location>
        <begin position="32"/>
        <end position="51"/>
    </location>
</feature>
<dbReference type="PANTHER" id="PTHR43483:SF3">
    <property type="entry name" value="MEMBRANE TRANSPORTER PROTEIN HI_0806-RELATED"/>
    <property type="match status" value="1"/>
</dbReference>
<dbReference type="RefSeq" id="WP_068501060.1">
    <property type="nucleotide sequence ID" value="NZ_LWQU01000142.1"/>
</dbReference>
<dbReference type="Proteomes" id="UP000078543">
    <property type="component" value="Unassembled WGS sequence"/>
</dbReference>
<keyword evidence="3 5" id="KW-1133">Transmembrane helix</keyword>
<organism evidence="6 7">
    <name type="scientific">Magnetospirillum moscoviense</name>
    <dbReference type="NCBI Taxonomy" id="1437059"/>
    <lineage>
        <taxon>Bacteria</taxon>
        <taxon>Pseudomonadati</taxon>
        <taxon>Pseudomonadota</taxon>
        <taxon>Alphaproteobacteria</taxon>
        <taxon>Rhodospirillales</taxon>
        <taxon>Rhodospirillaceae</taxon>
        <taxon>Magnetospirillum</taxon>
    </lineage>
</organism>
<feature type="transmembrane region" description="Helical" evidence="5">
    <location>
        <begin position="114"/>
        <end position="132"/>
    </location>
</feature>
<comment type="caution">
    <text evidence="6">The sequence shown here is derived from an EMBL/GenBank/DDBJ whole genome shotgun (WGS) entry which is preliminary data.</text>
</comment>
<feature type="transmembrane region" description="Helical" evidence="5">
    <location>
        <begin position="252"/>
        <end position="273"/>
    </location>
</feature>
<reference evidence="6 7" key="1">
    <citation type="submission" date="2016-04" db="EMBL/GenBank/DDBJ databases">
        <title>Draft genome sequence of freshwater magnetotactic bacteria Magnetospirillum marisnigri SP-1 and Magnetospirillum moscoviense BB-1.</title>
        <authorList>
            <person name="Koziaeva V."/>
            <person name="Dziuba M.V."/>
            <person name="Ivanov T.M."/>
            <person name="Kuznetsov B."/>
            <person name="Grouzdev D.S."/>
        </authorList>
    </citation>
    <scope>NUCLEOTIDE SEQUENCE [LARGE SCALE GENOMIC DNA]</scope>
    <source>
        <strain evidence="6 7">BB-1</strain>
    </source>
</reference>
<comment type="subcellular location">
    <subcellularLocation>
        <location evidence="5">Cell membrane</location>
        <topology evidence="5">Multi-pass membrane protein</topology>
    </subcellularLocation>
    <subcellularLocation>
        <location evidence="1">Membrane</location>
        <topology evidence="1">Multi-pass membrane protein</topology>
    </subcellularLocation>
</comment>
<evidence type="ECO:0000256" key="1">
    <source>
        <dbReference type="ARBA" id="ARBA00004141"/>
    </source>
</evidence>
<feature type="transmembrane region" description="Helical" evidence="5">
    <location>
        <begin position="186"/>
        <end position="209"/>
    </location>
</feature>
<evidence type="ECO:0000256" key="3">
    <source>
        <dbReference type="ARBA" id="ARBA00022989"/>
    </source>
</evidence>
<keyword evidence="4 5" id="KW-0472">Membrane</keyword>
<evidence type="ECO:0000256" key="2">
    <source>
        <dbReference type="ARBA" id="ARBA00022692"/>
    </source>
</evidence>
<evidence type="ECO:0000256" key="5">
    <source>
        <dbReference type="RuleBase" id="RU363041"/>
    </source>
</evidence>
<accession>A0A178MMC7</accession>
<gene>
    <name evidence="6" type="ORF">A6A05_12820</name>
</gene>
<feature type="transmembrane region" description="Helical" evidence="5">
    <location>
        <begin position="152"/>
        <end position="174"/>
    </location>
</feature>
<keyword evidence="2 5" id="KW-0812">Transmembrane</keyword>
<evidence type="ECO:0000313" key="6">
    <source>
        <dbReference type="EMBL" id="OAN49902.1"/>
    </source>
</evidence>
<keyword evidence="7" id="KW-1185">Reference proteome</keyword>
<proteinExistence type="inferred from homology"/>
<feature type="transmembrane region" description="Helical" evidence="5">
    <location>
        <begin position="221"/>
        <end position="240"/>
    </location>
</feature>
<sequence>MENDLITLAPLAGLLLAAGAFAGIVAGLLGIGGGLVLVPVLFTILGQVGVADSVRIKVAVGTSLATIVATAWSSARAHWRQGNVDTAFLKSYGPVIVAGVLAGSAMATHLRGPLLTAIFAIVACVLAVQIALGNPDWKLGDRLPGGIGRLLIGGTIGMLSALMGIGGGTMTVPVMTMYGTSVHRAVGTAAAMGFIIGVPGALGFIAGGWGNPDLPPYSLGFVSLVGLALIVPTSAACAPFGARLALRLDRMVLRRVFAVFLAITAARMIWTLIF</sequence>
<keyword evidence="5" id="KW-1003">Cell membrane</keyword>
<name>A0A178MMC7_9PROT</name>
<dbReference type="PANTHER" id="PTHR43483">
    <property type="entry name" value="MEMBRANE TRANSPORTER PROTEIN HI_0806-RELATED"/>
    <property type="match status" value="1"/>
</dbReference>
<dbReference type="Pfam" id="PF01925">
    <property type="entry name" value="TauE"/>
    <property type="match status" value="1"/>
</dbReference>
<dbReference type="EMBL" id="LWQU01000142">
    <property type="protein sequence ID" value="OAN49902.1"/>
    <property type="molecule type" value="Genomic_DNA"/>
</dbReference>
<comment type="similarity">
    <text evidence="5">Belongs to the 4-toluene sulfonate uptake permease (TSUP) (TC 2.A.102) family.</text>
</comment>
<dbReference type="OrthoDB" id="457670at2"/>
<dbReference type="InterPro" id="IPR002781">
    <property type="entry name" value="TM_pro_TauE-like"/>
</dbReference>
<evidence type="ECO:0000313" key="7">
    <source>
        <dbReference type="Proteomes" id="UP000078543"/>
    </source>
</evidence>
<protein>
    <recommendedName>
        <fullName evidence="5">Probable membrane transporter protein</fullName>
    </recommendedName>
</protein>
<dbReference type="AlphaFoldDB" id="A0A178MMC7"/>
<dbReference type="STRING" id="1437059.A6A05_12820"/>
<evidence type="ECO:0000256" key="4">
    <source>
        <dbReference type="ARBA" id="ARBA00023136"/>
    </source>
</evidence>
<dbReference type="GO" id="GO:0005886">
    <property type="term" value="C:plasma membrane"/>
    <property type="evidence" value="ECO:0007669"/>
    <property type="project" value="UniProtKB-SubCell"/>
</dbReference>